<gene>
    <name evidence="2" type="ORF">ATANTOWER_029670</name>
</gene>
<organism evidence="2 3">
    <name type="scientific">Ataeniobius toweri</name>
    <dbReference type="NCBI Taxonomy" id="208326"/>
    <lineage>
        <taxon>Eukaryota</taxon>
        <taxon>Metazoa</taxon>
        <taxon>Chordata</taxon>
        <taxon>Craniata</taxon>
        <taxon>Vertebrata</taxon>
        <taxon>Euteleostomi</taxon>
        <taxon>Actinopterygii</taxon>
        <taxon>Neopterygii</taxon>
        <taxon>Teleostei</taxon>
        <taxon>Neoteleostei</taxon>
        <taxon>Acanthomorphata</taxon>
        <taxon>Ovalentaria</taxon>
        <taxon>Atherinomorphae</taxon>
        <taxon>Cyprinodontiformes</taxon>
        <taxon>Goodeidae</taxon>
        <taxon>Ataeniobius</taxon>
    </lineage>
</organism>
<dbReference type="Proteomes" id="UP001345963">
    <property type="component" value="Unassembled WGS sequence"/>
</dbReference>
<comment type="caution">
    <text evidence="2">The sequence shown here is derived from an EMBL/GenBank/DDBJ whole genome shotgun (WGS) entry which is preliminary data.</text>
</comment>
<feature type="region of interest" description="Disordered" evidence="1">
    <location>
        <begin position="29"/>
        <end position="53"/>
    </location>
</feature>
<name>A0ABU7AUG6_9TELE</name>
<evidence type="ECO:0000313" key="2">
    <source>
        <dbReference type="EMBL" id="MED6241901.1"/>
    </source>
</evidence>
<dbReference type="EMBL" id="JAHUTI010030278">
    <property type="protein sequence ID" value="MED6241901.1"/>
    <property type="molecule type" value="Genomic_DNA"/>
</dbReference>
<sequence>MDSGNDRGVGLSPQAEVAARAFVQLLARERSTAPSAPRSSTAVRAEGSTPVPCSDARVRQAMRRQFPSMFNTDQPRGKHRFSTPAPCIVKRTDFHIYVLSEPSQLTPKVSEELELAYAGIDKRMLSVPDNLKHDEIVTLLEKEFPKLKTLQGGWMFFQVCSVLKGCFPF</sequence>
<accession>A0ABU7AUG6</accession>
<evidence type="ECO:0000313" key="3">
    <source>
        <dbReference type="Proteomes" id="UP001345963"/>
    </source>
</evidence>
<feature type="compositionally biased region" description="Low complexity" evidence="1">
    <location>
        <begin position="32"/>
        <end position="45"/>
    </location>
</feature>
<keyword evidence="3" id="KW-1185">Reference proteome</keyword>
<reference evidence="2 3" key="1">
    <citation type="submission" date="2021-07" db="EMBL/GenBank/DDBJ databases">
        <authorList>
            <person name="Palmer J.M."/>
        </authorList>
    </citation>
    <scope>NUCLEOTIDE SEQUENCE [LARGE SCALE GENOMIC DNA]</scope>
    <source>
        <strain evidence="2 3">AT_MEX2019</strain>
        <tissue evidence="2">Muscle</tissue>
    </source>
</reference>
<proteinExistence type="predicted"/>
<protein>
    <submittedName>
        <fullName evidence="2">Uncharacterized protein</fullName>
    </submittedName>
</protein>
<evidence type="ECO:0000256" key="1">
    <source>
        <dbReference type="SAM" id="MobiDB-lite"/>
    </source>
</evidence>